<dbReference type="InterPro" id="IPR020846">
    <property type="entry name" value="MFS_dom"/>
</dbReference>
<evidence type="ECO:0000256" key="6">
    <source>
        <dbReference type="SAM" id="Phobius"/>
    </source>
</evidence>
<feature type="domain" description="Major facilitator superfamily (MFS) profile" evidence="7">
    <location>
        <begin position="90"/>
        <end position="570"/>
    </location>
</feature>
<keyword evidence="4 6" id="KW-0472">Membrane</keyword>
<organism evidence="8 9">
    <name type="scientific">Thelonectria olida</name>
    <dbReference type="NCBI Taxonomy" id="1576542"/>
    <lineage>
        <taxon>Eukaryota</taxon>
        <taxon>Fungi</taxon>
        <taxon>Dikarya</taxon>
        <taxon>Ascomycota</taxon>
        <taxon>Pezizomycotina</taxon>
        <taxon>Sordariomycetes</taxon>
        <taxon>Hypocreomycetidae</taxon>
        <taxon>Hypocreales</taxon>
        <taxon>Nectriaceae</taxon>
        <taxon>Thelonectria</taxon>
    </lineage>
</organism>
<evidence type="ECO:0000313" key="8">
    <source>
        <dbReference type="EMBL" id="KAH6869508.1"/>
    </source>
</evidence>
<dbReference type="AlphaFoldDB" id="A0A9P8VQF4"/>
<feature type="transmembrane region" description="Helical" evidence="6">
    <location>
        <begin position="159"/>
        <end position="183"/>
    </location>
</feature>
<keyword evidence="9" id="KW-1185">Reference proteome</keyword>
<keyword evidence="2 6" id="KW-0812">Transmembrane</keyword>
<dbReference type="Gene3D" id="1.20.1720.10">
    <property type="entry name" value="Multidrug resistance protein D"/>
    <property type="match status" value="1"/>
</dbReference>
<comment type="subcellular location">
    <subcellularLocation>
        <location evidence="1">Membrane</location>
        <topology evidence="1">Multi-pass membrane protein</topology>
    </subcellularLocation>
</comment>
<keyword evidence="5" id="KW-0325">Glycoprotein</keyword>
<feature type="transmembrane region" description="Helical" evidence="6">
    <location>
        <begin position="127"/>
        <end position="147"/>
    </location>
</feature>
<keyword evidence="3 6" id="KW-1133">Transmembrane helix</keyword>
<evidence type="ECO:0000256" key="2">
    <source>
        <dbReference type="ARBA" id="ARBA00022692"/>
    </source>
</evidence>
<feature type="transmembrane region" description="Helical" evidence="6">
    <location>
        <begin position="90"/>
        <end position="115"/>
    </location>
</feature>
<evidence type="ECO:0000313" key="9">
    <source>
        <dbReference type="Proteomes" id="UP000777438"/>
    </source>
</evidence>
<feature type="transmembrane region" description="Helical" evidence="6">
    <location>
        <begin position="417"/>
        <end position="435"/>
    </location>
</feature>
<feature type="transmembrane region" description="Helical" evidence="6">
    <location>
        <begin position="378"/>
        <end position="405"/>
    </location>
</feature>
<feature type="transmembrane region" description="Helical" evidence="6">
    <location>
        <begin position="244"/>
        <end position="264"/>
    </location>
</feature>
<dbReference type="InterPro" id="IPR011701">
    <property type="entry name" value="MFS"/>
</dbReference>
<dbReference type="Proteomes" id="UP000777438">
    <property type="component" value="Unassembled WGS sequence"/>
</dbReference>
<dbReference type="PANTHER" id="PTHR23501:SF39">
    <property type="entry name" value="MULTIDRUG TRANSPORTER, PUTATIVE (AFU_ORTHOLOGUE AFUA_1G05010)-RELATED"/>
    <property type="match status" value="1"/>
</dbReference>
<evidence type="ECO:0000256" key="1">
    <source>
        <dbReference type="ARBA" id="ARBA00004141"/>
    </source>
</evidence>
<protein>
    <submittedName>
        <fullName evidence="8">Major facilitator superfamily domain-containing protein</fullName>
    </submittedName>
</protein>
<comment type="caution">
    <text evidence="8">The sequence shown here is derived from an EMBL/GenBank/DDBJ whole genome shotgun (WGS) entry which is preliminary data.</text>
</comment>
<feature type="transmembrane region" description="Helical" evidence="6">
    <location>
        <begin position="330"/>
        <end position="351"/>
    </location>
</feature>
<evidence type="ECO:0000256" key="5">
    <source>
        <dbReference type="ARBA" id="ARBA00023180"/>
    </source>
</evidence>
<dbReference type="PANTHER" id="PTHR23501">
    <property type="entry name" value="MAJOR FACILITATOR SUPERFAMILY"/>
    <property type="match status" value="1"/>
</dbReference>
<name>A0A9P8VQF4_9HYPO</name>
<dbReference type="PROSITE" id="PS50850">
    <property type="entry name" value="MFS"/>
    <property type="match status" value="1"/>
</dbReference>
<feature type="transmembrane region" description="Helical" evidence="6">
    <location>
        <begin position="213"/>
        <end position="237"/>
    </location>
</feature>
<dbReference type="GO" id="GO:0005886">
    <property type="term" value="C:plasma membrane"/>
    <property type="evidence" value="ECO:0007669"/>
    <property type="project" value="TreeGrafter"/>
</dbReference>
<evidence type="ECO:0000256" key="4">
    <source>
        <dbReference type="ARBA" id="ARBA00023136"/>
    </source>
</evidence>
<dbReference type="InterPro" id="IPR036259">
    <property type="entry name" value="MFS_trans_sf"/>
</dbReference>
<accession>A0A9P8VQF4</accession>
<feature type="transmembrane region" description="Helical" evidence="6">
    <location>
        <begin position="502"/>
        <end position="525"/>
    </location>
</feature>
<feature type="transmembrane region" description="Helical" evidence="6">
    <location>
        <begin position="447"/>
        <end position="465"/>
    </location>
</feature>
<sequence>MYLVWKYARKKYEKNREARSRCAAIETTPSPAASPIAACELMASGQDSARSPTTCPESHPPPIDAGGLFTEQPHDRPVDVKRRRSLRYKVLLGLALPFALQSLDTTIIASALPFIADDFNQVKQLNWIVSAFNLTSAAFLPFWAQIADIFGRHATIHTAVIIIAVGSAVCTGAPTSAFGALLFGRALQGVGAAGVNITGHTIMADRVSLEDYAWNWTLSAIISAIAFSVGPVMGGYLTEVSWRWCFAINLPIAAAAIVLVIILLRKELVGPQPLPEIEGRAIPETRHARFWMRMSTLDYAGQFLFLCGLTLLILALTWAGGSYTWASVHVLVPLVIGVALIAAWIICQYSMSPPRLMSRIFPTQRAMIPWNLLSQRDIGLVFLINFASGMAMFAVMYFLNLYFALVLGYSSSKAGKLLLYYLPGLAVGAYMAQFSSSTWPRQTLPPLLLGSITSAVGITVLASAINKGNTNLVFVMMALTGHGVGMRINPGSVHALAYFPKMTAQITCLVSLAVPLGGTVSLTLMSAVFNNKSGNEHGDAQIGVKFAFVALIPFMWLCVVLSTLLGNAWILKDGGHEVVHGAYLWSCIRGIKLQKEKTYYRDRREIER</sequence>
<dbReference type="Pfam" id="PF07690">
    <property type="entry name" value="MFS_1"/>
    <property type="match status" value="1"/>
</dbReference>
<reference evidence="8 9" key="1">
    <citation type="journal article" date="2021" name="Nat. Commun.">
        <title>Genetic determinants of endophytism in the Arabidopsis root mycobiome.</title>
        <authorList>
            <person name="Mesny F."/>
            <person name="Miyauchi S."/>
            <person name="Thiergart T."/>
            <person name="Pickel B."/>
            <person name="Atanasova L."/>
            <person name="Karlsson M."/>
            <person name="Huettel B."/>
            <person name="Barry K.W."/>
            <person name="Haridas S."/>
            <person name="Chen C."/>
            <person name="Bauer D."/>
            <person name="Andreopoulos W."/>
            <person name="Pangilinan J."/>
            <person name="LaButti K."/>
            <person name="Riley R."/>
            <person name="Lipzen A."/>
            <person name="Clum A."/>
            <person name="Drula E."/>
            <person name="Henrissat B."/>
            <person name="Kohler A."/>
            <person name="Grigoriev I.V."/>
            <person name="Martin F.M."/>
            <person name="Hacquard S."/>
        </authorList>
    </citation>
    <scope>NUCLEOTIDE SEQUENCE [LARGE SCALE GENOMIC DNA]</scope>
    <source>
        <strain evidence="8 9">MPI-CAGE-CH-0241</strain>
    </source>
</reference>
<dbReference type="SUPFAM" id="SSF103473">
    <property type="entry name" value="MFS general substrate transporter"/>
    <property type="match status" value="1"/>
</dbReference>
<dbReference type="EMBL" id="JAGPYM010000070">
    <property type="protein sequence ID" value="KAH6869508.1"/>
    <property type="molecule type" value="Genomic_DNA"/>
</dbReference>
<feature type="transmembrane region" description="Helical" evidence="6">
    <location>
        <begin position="546"/>
        <end position="570"/>
    </location>
</feature>
<evidence type="ECO:0000259" key="7">
    <source>
        <dbReference type="PROSITE" id="PS50850"/>
    </source>
</evidence>
<dbReference type="OrthoDB" id="6770063at2759"/>
<feature type="transmembrane region" description="Helical" evidence="6">
    <location>
        <begin position="299"/>
        <end position="318"/>
    </location>
</feature>
<dbReference type="Gene3D" id="1.20.1250.20">
    <property type="entry name" value="MFS general substrate transporter like domains"/>
    <property type="match status" value="1"/>
</dbReference>
<proteinExistence type="predicted"/>
<gene>
    <name evidence="8" type="ORF">B0T10DRAFT_418459</name>
</gene>
<dbReference type="GO" id="GO:0022857">
    <property type="term" value="F:transmembrane transporter activity"/>
    <property type="evidence" value="ECO:0007669"/>
    <property type="project" value="InterPro"/>
</dbReference>
<evidence type="ECO:0000256" key="3">
    <source>
        <dbReference type="ARBA" id="ARBA00022989"/>
    </source>
</evidence>